<dbReference type="AlphaFoldDB" id="A0A250X456"/>
<keyword evidence="3" id="KW-1185">Reference proteome</keyword>
<feature type="compositionally biased region" description="Low complexity" evidence="1">
    <location>
        <begin position="52"/>
        <end position="63"/>
    </location>
</feature>
<evidence type="ECO:0000313" key="2">
    <source>
        <dbReference type="EMBL" id="GAX77864.1"/>
    </source>
</evidence>
<protein>
    <submittedName>
        <fullName evidence="2">Uncharacterized protein</fullName>
    </submittedName>
</protein>
<evidence type="ECO:0000313" key="3">
    <source>
        <dbReference type="Proteomes" id="UP000232323"/>
    </source>
</evidence>
<feature type="region of interest" description="Disordered" evidence="1">
    <location>
        <begin position="48"/>
        <end position="129"/>
    </location>
</feature>
<organism evidence="2 3">
    <name type="scientific">Chlamydomonas eustigma</name>
    <dbReference type="NCBI Taxonomy" id="1157962"/>
    <lineage>
        <taxon>Eukaryota</taxon>
        <taxon>Viridiplantae</taxon>
        <taxon>Chlorophyta</taxon>
        <taxon>core chlorophytes</taxon>
        <taxon>Chlorophyceae</taxon>
        <taxon>CS clade</taxon>
        <taxon>Chlamydomonadales</taxon>
        <taxon>Chlamydomonadaceae</taxon>
        <taxon>Chlamydomonas</taxon>
    </lineage>
</organism>
<reference evidence="2 3" key="1">
    <citation type="submission" date="2017-08" db="EMBL/GenBank/DDBJ databases">
        <title>Acidophilic green algal genome provides insights into adaptation to an acidic environment.</title>
        <authorList>
            <person name="Hirooka S."/>
            <person name="Hirose Y."/>
            <person name="Kanesaki Y."/>
            <person name="Higuchi S."/>
            <person name="Fujiwara T."/>
            <person name="Onuma R."/>
            <person name="Era A."/>
            <person name="Ohbayashi R."/>
            <person name="Uzuka A."/>
            <person name="Nozaki H."/>
            <person name="Yoshikawa H."/>
            <person name="Miyagishima S.Y."/>
        </authorList>
    </citation>
    <scope>NUCLEOTIDE SEQUENCE [LARGE SCALE GENOMIC DNA]</scope>
    <source>
        <strain evidence="2 3">NIES-2499</strain>
    </source>
</reference>
<accession>A0A250X456</accession>
<feature type="compositionally biased region" description="Low complexity" evidence="1">
    <location>
        <begin position="92"/>
        <end position="107"/>
    </location>
</feature>
<dbReference type="Proteomes" id="UP000232323">
    <property type="component" value="Unassembled WGS sequence"/>
</dbReference>
<sequence length="398" mass="43424">MKTGSHCVFLTYFCSGRNAAVTAAKQGSDPSNSQLLLLGRLGTLMHADQGQAAAEETPASASPISNKQKRRQQQQLQQQLQGALMHADLGQSAAEETPASASPSTPSNKQMKRRQQQQQQQLQGLTGYARAPDLQTISLPLPRITRIVVPADQKYDSSQSGTDEGGEACPHSFNDLPLASAYSSQYPVNRSYRGMMSSVHNNSSHLTSSLQQEQRSTGVRNYYFPLVDDVDCSIWADSSLNHNLAAQPMQYNSAFTFAYFARQPSLLGTGIPRMPFDSNSILEEDHGFQEEGRPNQLYNVQPSMHQRGPITETTTGPSGHDNFAWLASDPPVGDIDDLFDPELLSMLEEASSHMGNTVVNDGSTSNAYAGGRSEVADDTPTLRDAYAESFTKLETILR</sequence>
<comment type="caution">
    <text evidence="2">The sequence shown here is derived from an EMBL/GenBank/DDBJ whole genome shotgun (WGS) entry which is preliminary data.</text>
</comment>
<name>A0A250X456_9CHLO</name>
<proteinExistence type="predicted"/>
<evidence type="ECO:0000256" key="1">
    <source>
        <dbReference type="SAM" id="MobiDB-lite"/>
    </source>
</evidence>
<dbReference type="EMBL" id="BEGY01000027">
    <property type="protein sequence ID" value="GAX77864.1"/>
    <property type="molecule type" value="Genomic_DNA"/>
</dbReference>
<feature type="region of interest" description="Disordered" evidence="1">
    <location>
        <begin position="152"/>
        <end position="172"/>
    </location>
</feature>
<gene>
    <name evidence="2" type="ORF">CEUSTIGMA_g5306.t1</name>
</gene>